<dbReference type="InterPro" id="IPR035952">
    <property type="entry name" value="Rhomboid-like_sf"/>
</dbReference>
<feature type="transmembrane region" description="Helical" evidence="7">
    <location>
        <begin position="138"/>
        <end position="156"/>
    </location>
</feature>
<dbReference type="PANTHER" id="PTHR43731">
    <property type="entry name" value="RHOMBOID PROTEASE"/>
    <property type="match status" value="1"/>
</dbReference>
<protein>
    <recommendedName>
        <fullName evidence="8">Peptidase S54 rhomboid domain-containing protein</fullName>
    </recommendedName>
</protein>
<dbReference type="GO" id="GO:0004252">
    <property type="term" value="F:serine-type endopeptidase activity"/>
    <property type="evidence" value="ECO:0007669"/>
    <property type="project" value="InterPro"/>
</dbReference>
<evidence type="ECO:0000256" key="2">
    <source>
        <dbReference type="ARBA" id="ARBA00009045"/>
    </source>
</evidence>
<dbReference type="OrthoDB" id="418595at2759"/>
<dbReference type="RefSeq" id="XP_005842340.1">
    <property type="nucleotide sequence ID" value="XM_005842283.1"/>
</dbReference>
<dbReference type="InterPro" id="IPR050925">
    <property type="entry name" value="Rhomboid_protease_S54"/>
</dbReference>
<keyword evidence="3 7" id="KW-0812">Transmembrane</keyword>
<dbReference type="Gene3D" id="1.20.1540.10">
    <property type="entry name" value="Rhomboid-like"/>
    <property type="match status" value="1"/>
</dbReference>
<evidence type="ECO:0000256" key="5">
    <source>
        <dbReference type="ARBA" id="ARBA00022989"/>
    </source>
</evidence>
<keyword evidence="6 7" id="KW-0472">Membrane</keyword>
<feature type="transmembrane region" description="Helical" evidence="7">
    <location>
        <begin position="77"/>
        <end position="95"/>
    </location>
</feature>
<evidence type="ECO:0000256" key="3">
    <source>
        <dbReference type="ARBA" id="ARBA00022692"/>
    </source>
</evidence>
<dbReference type="GO" id="GO:0016020">
    <property type="term" value="C:membrane"/>
    <property type="evidence" value="ECO:0007669"/>
    <property type="project" value="UniProtKB-SubCell"/>
</dbReference>
<reference evidence="9 11" key="1">
    <citation type="journal article" date="2012" name="Nature">
        <title>Algal genomes reveal evolutionary mosaicism and the fate of nucleomorphs.</title>
        <authorList>
            <consortium name="DOE Joint Genome Institute"/>
            <person name="Curtis B.A."/>
            <person name="Tanifuji G."/>
            <person name="Burki F."/>
            <person name="Gruber A."/>
            <person name="Irimia M."/>
            <person name="Maruyama S."/>
            <person name="Arias M.C."/>
            <person name="Ball S.G."/>
            <person name="Gile G.H."/>
            <person name="Hirakawa Y."/>
            <person name="Hopkins J.F."/>
            <person name="Kuo A."/>
            <person name="Rensing S.A."/>
            <person name="Schmutz J."/>
            <person name="Symeonidi A."/>
            <person name="Elias M."/>
            <person name="Eveleigh R.J."/>
            <person name="Herman E.K."/>
            <person name="Klute M.J."/>
            <person name="Nakayama T."/>
            <person name="Obornik M."/>
            <person name="Reyes-Prieto A."/>
            <person name="Armbrust E.V."/>
            <person name="Aves S.J."/>
            <person name="Beiko R.G."/>
            <person name="Coutinho P."/>
            <person name="Dacks J.B."/>
            <person name="Durnford D.G."/>
            <person name="Fast N.M."/>
            <person name="Green B.R."/>
            <person name="Grisdale C.J."/>
            <person name="Hempel F."/>
            <person name="Henrissat B."/>
            <person name="Hoppner M.P."/>
            <person name="Ishida K."/>
            <person name="Kim E."/>
            <person name="Koreny L."/>
            <person name="Kroth P.G."/>
            <person name="Liu Y."/>
            <person name="Malik S.B."/>
            <person name="Maier U.G."/>
            <person name="McRose D."/>
            <person name="Mock T."/>
            <person name="Neilson J.A."/>
            <person name="Onodera N.T."/>
            <person name="Poole A.M."/>
            <person name="Pritham E.J."/>
            <person name="Richards T.A."/>
            <person name="Rocap G."/>
            <person name="Roy S.W."/>
            <person name="Sarai C."/>
            <person name="Schaack S."/>
            <person name="Shirato S."/>
            <person name="Slamovits C.H."/>
            <person name="Spencer D.F."/>
            <person name="Suzuki S."/>
            <person name="Worden A.Z."/>
            <person name="Zauner S."/>
            <person name="Barry K."/>
            <person name="Bell C."/>
            <person name="Bharti A.K."/>
            <person name="Crow J.A."/>
            <person name="Grimwood J."/>
            <person name="Kramer R."/>
            <person name="Lindquist E."/>
            <person name="Lucas S."/>
            <person name="Salamov A."/>
            <person name="McFadden G.I."/>
            <person name="Lane C.E."/>
            <person name="Keeling P.J."/>
            <person name="Gray M.W."/>
            <person name="Grigoriev I.V."/>
            <person name="Archibald J.M."/>
        </authorList>
    </citation>
    <scope>NUCLEOTIDE SEQUENCE</scope>
    <source>
        <strain evidence="9 11">CCMP2712</strain>
    </source>
</reference>
<dbReference type="OMA" id="IYIMAIV"/>
<gene>
    <name evidence="9" type="ORF">GUITHDRAFT_52711</name>
</gene>
<dbReference type="PaxDb" id="55529-EKX55360"/>
<comment type="subcellular location">
    <subcellularLocation>
        <location evidence="1">Membrane</location>
        <topology evidence="1">Multi-pass membrane protein</topology>
    </subcellularLocation>
</comment>
<dbReference type="HOGENOM" id="CLU_055068_7_4_1"/>
<organism evidence="9">
    <name type="scientific">Guillardia theta (strain CCMP2712)</name>
    <name type="common">Cryptophyte</name>
    <dbReference type="NCBI Taxonomy" id="905079"/>
    <lineage>
        <taxon>Eukaryota</taxon>
        <taxon>Cryptophyceae</taxon>
        <taxon>Pyrenomonadales</taxon>
        <taxon>Geminigeraceae</taxon>
        <taxon>Guillardia</taxon>
    </lineage>
</organism>
<dbReference type="KEGG" id="gtt:GUITHDRAFT_52711"/>
<evidence type="ECO:0000259" key="8">
    <source>
        <dbReference type="Pfam" id="PF01694"/>
    </source>
</evidence>
<dbReference type="EMBL" id="JH992965">
    <property type="protein sequence ID" value="EKX55360.1"/>
    <property type="molecule type" value="Genomic_DNA"/>
</dbReference>
<keyword evidence="5 7" id="KW-1133">Transmembrane helix</keyword>
<evidence type="ECO:0000313" key="9">
    <source>
        <dbReference type="EMBL" id="EKX55360.1"/>
    </source>
</evidence>
<feature type="non-terminal residue" evidence="9">
    <location>
        <position position="1"/>
    </location>
</feature>
<evidence type="ECO:0000256" key="4">
    <source>
        <dbReference type="ARBA" id="ARBA00022801"/>
    </source>
</evidence>
<comment type="similarity">
    <text evidence="2">Belongs to the peptidase S54 family.</text>
</comment>
<proteinExistence type="inferred from homology"/>
<keyword evidence="4" id="KW-0378">Hydrolase</keyword>
<evidence type="ECO:0000256" key="1">
    <source>
        <dbReference type="ARBA" id="ARBA00004141"/>
    </source>
</evidence>
<dbReference type="eggNOG" id="KOG2980">
    <property type="taxonomic scope" value="Eukaryota"/>
</dbReference>
<reference evidence="11" key="2">
    <citation type="submission" date="2012-11" db="EMBL/GenBank/DDBJ databases">
        <authorList>
            <person name="Kuo A."/>
            <person name="Curtis B.A."/>
            <person name="Tanifuji G."/>
            <person name="Burki F."/>
            <person name="Gruber A."/>
            <person name="Irimia M."/>
            <person name="Maruyama S."/>
            <person name="Arias M.C."/>
            <person name="Ball S.G."/>
            <person name="Gile G.H."/>
            <person name="Hirakawa Y."/>
            <person name="Hopkins J.F."/>
            <person name="Rensing S.A."/>
            <person name="Schmutz J."/>
            <person name="Symeonidi A."/>
            <person name="Elias M."/>
            <person name="Eveleigh R.J."/>
            <person name="Herman E.K."/>
            <person name="Klute M.J."/>
            <person name="Nakayama T."/>
            <person name="Obornik M."/>
            <person name="Reyes-Prieto A."/>
            <person name="Armbrust E.V."/>
            <person name="Aves S.J."/>
            <person name="Beiko R.G."/>
            <person name="Coutinho P."/>
            <person name="Dacks J.B."/>
            <person name="Durnford D.G."/>
            <person name="Fast N.M."/>
            <person name="Green B.R."/>
            <person name="Grisdale C."/>
            <person name="Hempe F."/>
            <person name="Henrissat B."/>
            <person name="Hoppner M.P."/>
            <person name="Ishida K.-I."/>
            <person name="Kim E."/>
            <person name="Koreny L."/>
            <person name="Kroth P.G."/>
            <person name="Liu Y."/>
            <person name="Malik S.-B."/>
            <person name="Maier U.G."/>
            <person name="McRose D."/>
            <person name="Mock T."/>
            <person name="Neilson J.A."/>
            <person name="Onodera N.T."/>
            <person name="Poole A.M."/>
            <person name="Pritham E.J."/>
            <person name="Richards T.A."/>
            <person name="Rocap G."/>
            <person name="Roy S.W."/>
            <person name="Sarai C."/>
            <person name="Schaack S."/>
            <person name="Shirato S."/>
            <person name="Slamovits C.H."/>
            <person name="Spencer D.F."/>
            <person name="Suzuki S."/>
            <person name="Worden A.Z."/>
            <person name="Zauner S."/>
            <person name="Barry K."/>
            <person name="Bell C."/>
            <person name="Bharti A.K."/>
            <person name="Crow J.A."/>
            <person name="Grimwood J."/>
            <person name="Kramer R."/>
            <person name="Lindquist E."/>
            <person name="Lucas S."/>
            <person name="Salamov A."/>
            <person name="McFadden G.I."/>
            <person name="Lane C.E."/>
            <person name="Keeling P.J."/>
            <person name="Gray M.W."/>
            <person name="Grigoriev I.V."/>
            <person name="Archibald J.M."/>
        </authorList>
    </citation>
    <scope>NUCLEOTIDE SEQUENCE</scope>
    <source>
        <strain evidence="11">CCMP2712</strain>
    </source>
</reference>
<keyword evidence="11" id="KW-1185">Reference proteome</keyword>
<dbReference type="InterPro" id="IPR022764">
    <property type="entry name" value="Peptidase_S54_rhomboid_dom"/>
</dbReference>
<reference evidence="10" key="3">
    <citation type="submission" date="2016-03" db="UniProtKB">
        <authorList>
            <consortium name="EnsemblProtists"/>
        </authorList>
    </citation>
    <scope>IDENTIFICATION</scope>
</reference>
<accession>L1K4I1</accession>
<evidence type="ECO:0000256" key="6">
    <source>
        <dbReference type="ARBA" id="ARBA00023136"/>
    </source>
</evidence>
<dbReference type="PANTHER" id="PTHR43731:SF14">
    <property type="entry name" value="PRESENILIN-ASSOCIATED RHOMBOID-LIKE PROTEIN, MITOCHONDRIAL"/>
    <property type="match status" value="1"/>
</dbReference>
<dbReference type="Pfam" id="PF01694">
    <property type="entry name" value="Rhomboid"/>
    <property type="match status" value="1"/>
</dbReference>
<dbReference type="AlphaFoldDB" id="L1K4I1"/>
<dbReference type="SUPFAM" id="SSF144091">
    <property type="entry name" value="Rhomboid-like"/>
    <property type="match status" value="1"/>
</dbReference>
<dbReference type="Proteomes" id="UP000011087">
    <property type="component" value="Unassembled WGS sequence"/>
</dbReference>
<dbReference type="GeneID" id="17312072"/>
<sequence length="157" mass="17619">ILSVNVVVFCMWQNLSWRRFMAKNFAISTAAVTQEGRFHTIITSFFSHYDWVHLGANMCCLWFFGAETLRILGGRKFLALYVGGGLVSSIFQVLWPRIAPEKVRYSPYQLGLGARQESCNGAVNAVVAYNILTYPSRIILIYAIFPVPAAALGLMFL</sequence>
<evidence type="ECO:0000313" key="10">
    <source>
        <dbReference type="EnsemblProtists" id="EKX55360"/>
    </source>
</evidence>
<dbReference type="STRING" id="905079.L1K4I1"/>
<feature type="non-terminal residue" evidence="9">
    <location>
        <position position="157"/>
    </location>
</feature>
<evidence type="ECO:0000256" key="7">
    <source>
        <dbReference type="SAM" id="Phobius"/>
    </source>
</evidence>
<evidence type="ECO:0000313" key="11">
    <source>
        <dbReference type="Proteomes" id="UP000011087"/>
    </source>
</evidence>
<name>L1K4I1_GUITC</name>
<dbReference type="EnsemblProtists" id="EKX55360">
    <property type="protein sequence ID" value="EKX55360"/>
    <property type="gene ID" value="GUITHDRAFT_52711"/>
</dbReference>
<feature type="domain" description="Peptidase S54 rhomboid" evidence="8">
    <location>
        <begin position="36"/>
        <end position="140"/>
    </location>
</feature>